<dbReference type="EMBL" id="JBHRYH010000005">
    <property type="protein sequence ID" value="MFC3625024.1"/>
    <property type="molecule type" value="Genomic_DNA"/>
</dbReference>
<organism evidence="1 2">
    <name type="scientific">Vogesella amnigena</name>
    <dbReference type="NCBI Taxonomy" id="1507449"/>
    <lineage>
        <taxon>Bacteria</taxon>
        <taxon>Pseudomonadati</taxon>
        <taxon>Pseudomonadota</taxon>
        <taxon>Betaproteobacteria</taxon>
        <taxon>Neisseriales</taxon>
        <taxon>Chromobacteriaceae</taxon>
        <taxon>Vogesella</taxon>
    </lineage>
</organism>
<accession>A0ABV7TQX9</accession>
<comment type="caution">
    <text evidence="1">The sequence shown here is derived from an EMBL/GenBank/DDBJ whole genome shotgun (WGS) entry which is preliminary data.</text>
</comment>
<sequence>MSFSIQEKKNCASGALSAGALAAMMAAPPAMLRTTTGEKQ</sequence>
<protein>
    <submittedName>
        <fullName evidence="1">Uncharacterized protein</fullName>
    </submittedName>
</protein>
<keyword evidence="2" id="KW-1185">Reference proteome</keyword>
<reference evidence="2" key="1">
    <citation type="journal article" date="2019" name="Int. J. Syst. Evol. Microbiol.">
        <title>The Global Catalogue of Microorganisms (GCM) 10K type strain sequencing project: providing services to taxonomists for standard genome sequencing and annotation.</title>
        <authorList>
            <consortium name="The Broad Institute Genomics Platform"/>
            <consortium name="The Broad Institute Genome Sequencing Center for Infectious Disease"/>
            <person name="Wu L."/>
            <person name="Ma J."/>
        </authorList>
    </citation>
    <scope>NUCLEOTIDE SEQUENCE [LARGE SCALE GENOMIC DNA]</scope>
    <source>
        <strain evidence="2">KCTC 42195</strain>
    </source>
</reference>
<dbReference type="Proteomes" id="UP001595636">
    <property type="component" value="Unassembled WGS sequence"/>
</dbReference>
<dbReference type="RefSeq" id="WP_390276424.1">
    <property type="nucleotide sequence ID" value="NZ_JBHRYH010000005.1"/>
</dbReference>
<gene>
    <name evidence="1" type="ORF">ACFOKJ_02555</name>
</gene>
<evidence type="ECO:0000313" key="2">
    <source>
        <dbReference type="Proteomes" id="UP001595636"/>
    </source>
</evidence>
<evidence type="ECO:0000313" key="1">
    <source>
        <dbReference type="EMBL" id="MFC3625024.1"/>
    </source>
</evidence>
<proteinExistence type="predicted"/>
<name>A0ABV7TQX9_9NEIS</name>